<dbReference type="KEGG" id="mlut:JET14_18730"/>
<evidence type="ECO:0000259" key="2">
    <source>
        <dbReference type="Pfam" id="PF01970"/>
    </source>
</evidence>
<feature type="transmembrane region" description="Helical" evidence="1">
    <location>
        <begin position="357"/>
        <end position="380"/>
    </location>
</feature>
<dbReference type="PANTHER" id="PTHR35342">
    <property type="entry name" value="TRICARBOXYLIC TRANSPORT PROTEIN"/>
    <property type="match status" value="1"/>
</dbReference>
<feature type="transmembrane region" description="Helical" evidence="1">
    <location>
        <begin position="172"/>
        <end position="193"/>
    </location>
</feature>
<organism evidence="3 4">
    <name type="scientific">Martelella lutilitoris</name>
    <dbReference type="NCBI Taxonomy" id="2583532"/>
    <lineage>
        <taxon>Bacteria</taxon>
        <taxon>Pseudomonadati</taxon>
        <taxon>Pseudomonadota</taxon>
        <taxon>Alphaproteobacteria</taxon>
        <taxon>Hyphomicrobiales</taxon>
        <taxon>Aurantimonadaceae</taxon>
        <taxon>Martelella</taxon>
    </lineage>
</organism>
<keyword evidence="1" id="KW-0472">Membrane</keyword>
<evidence type="ECO:0000313" key="3">
    <source>
        <dbReference type="EMBL" id="QQM30277.1"/>
    </source>
</evidence>
<keyword evidence="1" id="KW-1133">Transmembrane helix</keyword>
<feature type="transmembrane region" description="Helical" evidence="1">
    <location>
        <begin position="60"/>
        <end position="77"/>
    </location>
</feature>
<evidence type="ECO:0000313" key="4">
    <source>
        <dbReference type="Proteomes" id="UP000596083"/>
    </source>
</evidence>
<feature type="transmembrane region" description="Helical" evidence="1">
    <location>
        <begin position="392"/>
        <end position="408"/>
    </location>
</feature>
<dbReference type="RefSeq" id="WP_200335523.1">
    <property type="nucleotide sequence ID" value="NZ_CP066786.1"/>
</dbReference>
<evidence type="ECO:0000256" key="1">
    <source>
        <dbReference type="SAM" id="Phobius"/>
    </source>
</evidence>
<accession>A0A7T7HJH3</accession>
<keyword evidence="1" id="KW-0812">Transmembrane</keyword>
<feature type="transmembrane region" description="Helical" evidence="1">
    <location>
        <begin position="208"/>
        <end position="227"/>
    </location>
</feature>
<feature type="transmembrane region" description="Helical" evidence="1">
    <location>
        <begin position="473"/>
        <end position="491"/>
    </location>
</feature>
<dbReference type="InterPro" id="IPR002823">
    <property type="entry name" value="DUF112_TM"/>
</dbReference>
<sequence>MNTVFDALLSAFANLSTPMMLFNVVWATLLGIFVGALPGLTATMGVALLTTLTYSLDRDAAILVLICMYVGAIYGGSRSAILLNIPGTPASAATALDGFPLVRQGKGALAMAIATLGSMLGTLVGIVMLIAIAPPLAEAAFGFGSYEFFWLALFGIVISGQLTHSGEPLKGYMAGLIGLSVAMIGSEGIHSYVRFNFDIQQMNGGIDLIPAMVGAFGFAEVLFAMTLPAAQMVEKKSVPAPIRDLLKSVWRYKRTVFESGVIGTLVGIIPGVGEDIGAWGSYAAAKRHSKERAEFGKGSQEGLIAAETGNSAVVPGSLIPTLTLGVPGSASAAVLIAALFLHGVRPGPMIMFDQPEMIYTIAVMLIFATIAMGVFGMALTPVFVRVLKVPRTILMPLVFCLCVIGPYALTQRIFDIWVMFFFGVVGYVLRRLNYPMAPLVLGIILGSLLDKSLRRGLILSNGDITAFFTRPVSAGFAIVIALIILLSIPPVRRLLQFKRRGGSANSEETGNGAD</sequence>
<protein>
    <submittedName>
        <fullName evidence="3">Tripartite tricarboxylate transporter permease</fullName>
    </submittedName>
</protein>
<name>A0A7T7HJH3_9HYPH</name>
<feature type="transmembrane region" description="Helical" evidence="1">
    <location>
        <begin position="20"/>
        <end position="48"/>
    </location>
</feature>
<feature type="transmembrane region" description="Helical" evidence="1">
    <location>
        <begin position="109"/>
        <end position="133"/>
    </location>
</feature>
<feature type="transmembrane region" description="Helical" evidence="1">
    <location>
        <begin position="324"/>
        <end position="345"/>
    </location>
</feature>
<dbReference type="EMBL" id="CP066786">
    <property type="protein sequence ID" value="QQM30277.1"/>
    <property type="molecule type" value="Genomic_DNA"/>
</dbReference>
<gene>
    <name evidence="3" type="ORF">JET14_18730</name>
</gene>
<dbReference type="AlphaFoldDB" id="A0A7T7HJH3"/>
<dbReference type="Proteomes" id="UP000596083">
    <property type="component" value="Chromosome"/>
</dbReference>
<proteinExistence type="predicted"/>
<dbReference type="PANTHER" id="PTHR35342:SF5">
    <property type="entry name" value="TRICARBOXYLIC TRANSPORT PROTEIN"/>
    <property type="match status" value="1"/>
</dbReference>
<feature type="transmembrane region" description="Helical" evidence="1">
    <location>
        <begin position="139"/>
        <end position="160"/>
    </location>
</feature>
<feature type="transmembrane region" description="Helical" evidence="1">
    <location>
        <begin position="436"/>
        <end position="453"/>
    </location>
</feature>
<feature type="domain" description="DUF112" evidence="2">
    <location>
        <begin position="22"/>
        <end position="441"/>
    </location>
</feature>
<reference evidence="3 4" key="1">
    <citation type="submission" date="2020-12" db="EMBL/GenBank/DDBJ databases">
        <authorList>
            <person name="Zheng R.K."/>
            <person name="Sun C.M."/>
        </authorList>
    </citation>
    <scope>NUCLEOTIDE SEQUENCE [LARGE SCALE GENOMIC DNA]</scope>
    <source>
        <strain evidence="3 4">ZRK001</strain>
    </source>
</reference>
<dbReference type="Pfam" id="PF01970">
    <property type="entry name" value="TctA"/>
    <property type="match status" value="1"/>
</dbReference>